<dbReference type="InterPro" id="IPR048964">
    <property type="entry name" value="ArgZ/ArgE-like_C_1st"/>
</dbReference>
<dbReference type="Pfam" id="PF21571">
    <property type="entry name" value="ArgZ-like_C_1st"/>
    <property type="match status" value="1"/>
</dbReference>
<feature type="domain" description="Arginine dihydrolase ArgZ/ArgE-like C-terminal second subdomain" evidence="1">
    <location>
        <begin position="140"/>
        <end position="356"/>
    </location>
</feature>
<protein>
    <recommendedName>
        <fullName evidence="5">TIGR00300 family protein</fullName>
    </recommendedName>
</protein>
<dbReference type="Pfam" id="PF21570">
    <property type="entry name" value="ArgZ-like_C_2nd"/>
    <property type="match status" value="1"/>
</dbReference>
<sequence length="361" mass="40666">MDFILPEYNEPNFESDAFRSTLNVHTEVVVKNGVAPENFHATTIFPEYFKMNDQWTLVDKSRMDCVVIVKDDGSLEVKAFRKLQVGEKVVVGRTEDGTQGIYVHTNGFKGKQQSEETFVFRSGRSRETSFSRDYDRLYELLTYEKKHGFIVFVLGPAVTFDHDSKKAMISLIEKGYVQAVLAGNALATHDLESVLFKTALGQDVYTQVPISKGHYHHIDIINRARQYESLAEFVAQEQIRAGIVYACLENNVPLILAGSIRDDGPLPGVIPNAYDAQDIMREYTKKATTVLGLATQLHTIAVGNMTPSYQVVNNKIRPVFIYGVDVSEFVVNKLRDRGTLEVTSIVTNIQDFLVNLDRNLL</sequence>
<reference evidence="4" key="1">
    <citation type="submission" date="2018-02" db="EMBL/GenBank/DDBJ databases">
        <authorList>
            <person name="Hausmann B."/>
        </authorList>
    </citation>
    <scope>NUCLEOTIDE SEQUENCE [LARGE SCALE GENOMIC DNA]</scope>
    <source>
        <strain evidence="4">Peat soil MAG SbF1</strain>
    </source>
</reference>
<feature type="domain" description="Arginine dihydrolase ArgZ/ArgE-like C-terminal first subdomain" evidence="2">
    <location>
        <begin position="49"/>
        <end position="122"/>
    </location>
</feature>
<dbReference type="Gene3D" id="2.40.420.10">
    <property type="entry name" value="conserved putative lor/sdh protein from methanococcus maripaludis s2 domain"/>
    <property type="match status" value="1"/>
</dbReference>
<dbReference type="OrthoDB" id="5386290at2"/>
<evidence type="ECO:0008006" key="5">
    <source>
        <dbReference type="Google" id="ProtNLM"/>
    </source>
</evidence>
<gene>
    <name evidence="3" type="ORF">SBF1_670006</name>
</gene>
<organism evidence="3 4">
    <name type="scientific">Candidatus Desulfosporosinus infrequens</name>
    <dbReference type="NCBI Taxonomy" id="2043169"/>
    <lineage>
        <taxon>Bacteria</taxon>
        <taxon>Bacillati</taxon>
        <taxon>Bacillota</taxon>
        <taxon>Clostridia</taxon>
        <taxon>Eubacteriales</taxon>
        <taxon>Desulfitobacteriaceae</taxon>
        <taxon>Desulfosporosinus</taxon>
    </lineage>
</organism>
<evidence type="ECO:0000313" key="3">
    <source>
        <dbReference type="EMBL" id="SPF53472.1"/>
    </source>
</evidence>
<evidence type="ECO:0000313" key="4">
    <source>
        <dbReference type="Proteomes" id="UP000238916"/>
    </source>
</evidence>
<dbReference type="EMBL" id="OMOF01000634">
    <property type="protein sequence ID" value="SPF53472.1"/>
    <property type="molecule type" value="Genomic_DNA"/>
</dbReference>
<evidence type="ECO:0000259" key="1">
    <source>
        <dbReference type="Pfam" id="PF21570"/>
    </source>
</evidence>
<accession>A0A2U3LNP4</accession>
<dbReference type="InterPro" id="IPR048963">
    <property type="entry name" value="ArgZ/ArgE-like_C_2nd"/>
</dbReference>
<proteinExistence type="predicted"/>
<evidence type="ECO:0000259" key="2">
    <source>
        <dbReference type="Pfam" id="PF21571"/>
    </source>
</evidence>
<name>A0A2U3LNP4_9FIRM</name>
<dbReference type="AlphaFoldDB" id="A0A2U3LNP4"/>
<dbReference type="Proteomes" id="UP000238916">
    <property type="component" value="Unassembled WGS sequence"/>
</dbReference>
<dbReference type="Gene3D" id="3.40.50.10690">
    <property type="entry name" value="putative lor/sdh protein like domains"/>
    <property type="match status" value="1"/>
</dbReference>